<organism evidence="2 3">
    <name type="scientific">Cryptosporangium phraense</name>
    <dbReference type="NCBI Taxonomy" id="2593070"/>
    <lineage>
        <taxon>Bacteria</taxon>
        <taxon>Bacillati</taxon>
        <taxon>Actinomycetota</taxon>
        <taxon>Actinomycetes</taxon>
        <taxon>Cryptosporangiales</taxon>
        <taxon>Cryptosporangiaceae</taxon>
        <taxon>Cryptosporangium</taxon>
    </lineage>
</organism>
<dbReference type="InterPro" id="IPR010982">
    <property type="entry name" value="Lambda_DNA-bd_dom_sf"/>
</dbReference>
<dbReference type="Gene3D" id="3.30.450.180">
    <property type="match status" value="1"/>
</dbReference>
<gene>
    <name evidence="2" type="ORF">FL583_32965</name>
</gene>
<dbReference type="OrthoDB" id="4790304at2"/>
<protein>
    <submittedName>
        <fullName evidence="2">Helix-turn-helix domain-containing protein</fullName>
    </submittedName>
</protein>
<evidence type="ECO:0000259" key="1">
    <source>
        <dbReference type="PROSITE" id="PS50943"/>
    </source>
</evidence>
<dbReference type="PANTHER" id="PTHR35010:SF2">
    <property type="entry name" value="BLL4672 PROTEIN"/>
    <property type="match status" value="1"/>
</dbReference>
<dbReference type="InterPro" id="IPR041413">
    <property type="entry name" value="MLTR_LBD"/>
</dbReference>
<name>A0A545AHI6_9ACTN</name>
<dbReference type="InterPro" id="IPR001387">
    <property type="entry name" value="Cro/C1-type_HTH"/>
</dbReference>
<keyword evidence="3" id="KW-1185">Reference proteome</keyword>
<dbReference type="Pfam" id="PF17765">
    <property type="entry name" value="MLTR_LBD"/>
    <property type="match status" value="1"/>
</dbReference>
<dbReference type="EMBL" id="VIRS01000034">
    <property type="protein sequence ID" value="TQS40776.1"/>
    <property type="molecule type" value="Genomic_DNA"/>
</dbReference>
<dbReference type="AlphaFoldDB" id="A0A545AHI6"/>
<dbReference type="Pfam" id="PF13560">
    <property type="entry name" value="HTH_31"/>
    <property type="match status" value="1"/>
</dbReference>
<proteinExistence type="predicted"/>
<dbReference type="Proteomes" id="UP000317982">
    <property type="component" value="Unassembled WGS sequence"/>
</dbReference>
<feature type="domain" description="HTH cro/C1-type" evidence="1">
    <location>
        <begin position="39"/>
        <end position="86"/>
    </location>
</feature>
<dbReference type="SUPFAM" id="SSF47413">
    <property type="entry name" value="lambda repressor-like DNA-binding domains"/>
    <property type="match status" value="1"/>
</dbReference>
<dbReference type="InParanoid" id="A0A545AHI6"/>
<sequence>MSSSAGRASEIGAFLRARRDAVRPEEFGLPVLGRRRVPGLRREELAQLAGVSPDYYVRLEQGRGRNVSDSVLDAVAQVLRLSEVEREHLRNLARPGEAVPSRPLRPVRSGLQVLLDMMATVPAFVMGRRMDVVAWNGLGDAVNGFTGWSAGPPNVARWTFLDPRARSFYLDWETVAGETVAYLRLYAGRHPSDPALAALLGDLSLRSPEFVRLWAGQRVKEKTFGAKLLRHPIAGELELAFETLALPGEPDLLLVTYTAVPGSADAEKLQLLASWVQTTGGRGVLGLVGE</sequence>
<comment type="caution">
    <text evidence="2">The sequence shown here is derived from an EMBL/GenBank/DDBJ whole genome shotgun (WGS) entry which is preliminary data.</text>
</comment>
<dbReference type="GO" id="GO:0003677">
    <property type="term" value="F:DNA binding"/>
    <property type="evidence" value="ECO:0007669"/>
    <property type="project" value="InterPro"/>
</dbReference>
<dbReference type="PROSITE" id="PS50943">
    <property type="entry name" value="HTH_CROC1"/>
    <property type="match status" value="1"/>
</dbReference>
<dbReference type="Gene3D" id="1.10.260.40">
    <property type="entry name" value="lambda repressor-like DNA-binding domains"/>
    <property type="match status" value="1"/>
</dbReference>
<dbReference type="CDD" id="cd00093">
    <property type="entry name" value="HTH_XRE"/>
    <property type="match status" value="1"/>
</dbReference>
<dbReference type="RefSeq" id="WP_142708797.1">
    <property type="nucleotide sequence ID" value="NZ_VIRS01000034.1"/>
</dbReference>
<dbReference type="SMART" id="SM00530">
    <property type="entry name" value="HTH_XRE"/>
    <property type="match status" value="1"/>
</dbReference>
<accession>A0A545AHI6</accession>
<evidence type="ECO:0000313" key="3">
    <source>
        <dbReference type="Proteomes" id="UP000317982"/>
    </source>
</evidence>
<reference evidence="2 3" key="1">
    <citation type="submission" date="2019-07" db="EMBL/GenBank/DDBJ databases">
        <title>Cryptosporangium phraense sp. nov., isolated from plant litter.</title>
        <authorList>
            <person name="Suriyachadkun C."/>
        </authorList>
    </citation>
    <scope>NUCLEOTIDE SEQUENCE [LARGE SCALE GENOMIC DNA]</scope>
    <source>
        <strain evidence="2 3">A-T 5661</strain>
    </source>
</reference>
<dbReference type="PANTHER" id="PTHR35010">
    <property type="entry name" value="BLL4672 PROTEIN-RELATED"/>
    <property type="match status" value="1"/>
</dbReference>
<evidence type="ECO:0000313" key="2">
    <source>
        <dbReference type="EMBL" id="TQS40776.1"/>
    </source>
</evidence>